<feature type="compositionally biased region" description="Polar residues" evidence="1">
    <location>
        <begin position="81"/>
        <end position="90"/>
    </location>
</feature>
<feature type="region of interest" description="Disordered" evidence="1">
    <location>
        <begin position="61"/>
        <end position="94"/>
    </location>
</feature>
<feature type="compositionally biased region" description="Polar residues" evidence="1">
    <location>
        <begin position="255"/>
        <end position="284"/>
    </location>
</feature>
<reference evidence="3" key="1">
    <citation type="submission" date="2022-11" db="UniProtKB">
        <authorList>
            <consortium name="WormBaseParasite"/>
        </authorList>
    </citation>
    <scope>IDENTIFICATION</scope>
</reference>
<feature type="region of interest" description="Disordered" evidence="1">
    <location>
        <begin position="255"/>
        <end position="423"/>
    </location>
</feature>
<evidence type="ECO:0000313" key="2">
    <source>
        <dbReference type="Proteomes" id="UP000887569"/>
    </source>
</evidence>
<keyword evidence="2" id="KW-1185">Reference proteome</keyword>
<organism evidence="2 3">
    <name type="scientific">Parascaris univalens</name>
    <name type="common">Nematode worm</name>
    <dbReference type="NCBI Taxonomy" id="6257"/>
    <lineage>
        <taxon>Eukaryota</taxon>
        <taxon>Metazoa</taxon>
        <taxon>Ecdysozoa</taxon>
        <taxon>Nematoda</taxon>
        <taxon>Chromadorea</taxon>
        <taxon>Rhabditida</taxon>
        <taxon>Spirurina</taxon>
        <taxon>Ascaridomorpha</taxon>
        <taxon>Ascaridoidea</taxon>
        <taxon>Ascarididae</taxon>
        <taxon>Parascaris</taxon>
    </lineage>
</organism>
<feature type="compositionally biased region" description="Polar residues" evidence="1">
    <location>
        <begin position="343"/>
        <end position="359"/>
    </location>
</feature>
<feature type="compositionally biased region" description="Polar residues" evidence="1">
    <location>
        <begin position="723"/>
        <end position="743"/>
    </location>
</feature>
<evidence type="ECO:0000256" key="1">
    <source>
        <dbReference type="SAM" id="MobiDB-lite"/>
    </source>
</evidence>
<feature type="compositionally biased region" description="Polar residues" evidence="1">
    <location>
        <begin position="404"/>
        <end position="423"/>
    </location>
</feature>
<feature type="compositionally biased region" description="Low complexity" evidence="1">
    <location>
        <begin position="383"/>
        <end position="397"/>
    </location>
</feature>
<evidence type="ECO:0000313" key="3">
    <source>
        <dbReference type="WBParaSite" id="PgR104_g015_t02"/>
    </source>
</evidence>
<dbReference type="Proteomes" id="UP000887569">
    <property type="component" value="Unplaced"/>
</dbReference>
<feature type="region of interest" description="Disordered" evidence="1">
    <location>
        <begin position="723"/>
        <end position="753"/>
    </location>
</feature>
<protein>
    <submittedName>
        <fullName evidence="3">BED-type domain-containing protein</fullName>
    </submittedName>
</protein>
<name>A0A915C998_PARUN</name>
<feature type="compositionally biased region" description="Polar residues" evidence="1">
    <location>
        <begin position="304"/>
        <end position="328"/>
    </location>
</feature>
<dbReference type="WBParaSite" id="PgR104_g015_t02">
    <property type="protein sequence ID" value="PgR104_g015_t02"/>
    <property type="gene ID" value="PgR104_g015"/>
</dbReference>
<feature type="compositionally biased region" description="Basic and acidic residues" evidence="1">
    <location>
        <begin position="66"/>
        <end position="78"/>
    </location>
</feature>
<dbReference type="AlphaFoldDB" id="A0A915C998"/>
<accession>A0A915C998</accession>
<sequence length="848" mass="94342">MDIHNGHIDEHRSAHMVDEVKSEVCERRIFHSYPAEQHINALRQHPPTNPLMHYSSQRNISSNYHRPNEEHPTNDLHRRTTTSIDNNVSSPYPPQSHANEMILNRKFYSNNSTYSSLSNNILNNRTITTTADTNYTHRMMLDVGSNLLQPTDFITRHDRDSRIFAAYMNDERRQQLSATCNSPLNMRYDLEMSTSGYESTQLAAHSFPRNSNIYPSSRTSDSLFNDTRINYENYAPTRNVENSFVSNPESLNRTIANNSDSSLTPSCEVSRKQNSQLTDTTTIQKNERTLDEDSQIGSVKRNFSADNSTIRSVDSSPNFKGNIQSNPKSPKPSDSIGDDLSKSTDVSSADEQMKATSNEEAPLQPCNASESSDISRESDDVNNENTSVQSESSVSASPNDRRSPQQSSCSATTNETPTSSSTDVVALQTEISSRRLQQSFSPTFLNARYPYPNVSSGEALSNITRPSGSFIRPCVTGSNSTATFLHPNGTVIQTNGTFLPSPRGFCRLNDGLTSQMNDRAIGVNNNTLICSTASNNLAMTINDGSTSGATTRLLTAAEMNAMEVSALNRMMGIVLPKNKGNSNLKREWHNVGWFTSEEEMNAVRKRQKVSKWKSVDQISGLKVFFRCNKWKRTNCNYRMFVMYYAMDRISLNESGEHDHSALYVDGKSRDDDTPPPAAARAVFEATPSSAQQRVLDQLLMNATANASLPTTSSYAIDNVFETGSTSGDGSSQPKSTTPSQNTFDSDENASESAYHLSDGQNIAELLQVAADMDLTFTFNSRRTCEYCFESNAPEMKGRMIVFSDMGGKVAVAERHNGVQRGCEEWRKADWKQFLWAVRGKCMNALKGL</sequence>
<proteinExistence type="predicted"/>